<keyword evidence="2" id="KW-1185">Reference proteome</keyword>
<dbReference type="AlphaFoldDB" id="A0A914MFL9"/>
<protein>
    <submittedName>
        <fullName evidence="3">Candidate secreted effector</fullName>
    </submittedName>
</protein>
<accession>A0A914MFL9</accession>
<evidence type="ECO:0000313" key="3">
    <source>
        <dbReference type="WBParaSite" id="Minc3s01662g25442"/>
    </source>
</evidence>
<keyword evidence="1" id="KW-0472">Membrane</keyword>
<dbReference type="Proteomes" id="UP000887563">
    <property type="component" value="Unplaced"/>
</dbReference>
<sequence>MNNRIFCNNEVFMNGVCANQSIRNSHVRFYRKIVVVLSSNAFHINKRIRDCNSSSGIRRFSWFDLCIFNSVDIIEVLFFFFFFIFCLFYSFFFFSSSRWHFNVRIRACCRLICS</sequence>
<organism evidence="2 3">
    <name type="scientific">Meloidogyne incognita</name>
    <name type="common">Southern root-knot nematode worm</name>
    <name type="synonym">Oxyuris incognita</name>
    <dbReference type="NCBI Taxonomy" id="6306"/>
    <lineage>
        <taxon>Eukaryota</taxon>
        <taxon>Metazoa</taxon>
        <taxon>Ecdysozoa</taxon>
        <taxon>Nematoda</taxon>
        <taxon>Chromadorea</taxon>
        <taxon>Rhabditida</taxon>
        <taxon>Tylenchina</taxon>
        <taxon>Tylenchomorpha</taxon>
        <taxon>Tylenchoidea</taxon>
        <taxon>Meloidogynidae</taxon>
        <taxon>Meloidogyninae</taxon>
        <taxon>Meloidogyne</taxon>
        <taxon>Meloidogyne incognita group</taxon>
    </lineage>
</organism>
<dbReference type="WBParaSite" id="Minc3s01662g25442">
    <property type="protein sequence ID" value="Minc3s01662g25442"/>
    <property type="gene ID" value="Minc3s01662g25442"/>
</dbReference>
<reference evidence="3" key="1">
    <citation type="submission" date="2022-11" db="UniProtKB">
        <authorList>
            <consortium name="WormBaseParasite"/>
        </authorList>
    </citation>
    <scope>IDENTIFICATION</scope>
</reference>
<name>A0A914MFL9_MELIC</name>
<proteinExistence type="predicted"/>
<keyword evidence="1" id="KW-0812">Transmembrane</keyword>
<feature type="transmembrane region" description="Helical" evidence="1">
    <location>
        <begin position="73"/>
        <end position="94"/>
    </location>
</feature>
<keyword evidence="1" id="KW-1133">Transmembrane helix</keyword>
<evidence type="ECO:0000313" key="2">
    <source>
        <dbReference type="Proteomes" id="UP000887563"/>
    </source>
</evidence>
<evidence type="ECO:0000256" key="1">
    <source>
        <dbReference type="SAM" id="Phobius"/>
    </source>
</evidence>